<evidence type="ECO:0000313" key="1">
    <source>
        <dbReference type="EMBL" id="KAL3309468.1"/>
    </source>
</evidence>
<protein>
    <submittedName>
        <fullName evidence="1">Uncharacterized protein</fullName>
    </submittedName>
</protein>
<dbReference type="EMBL" id="JBJKFK010003882">
    <property type="protein sequence ID" value="KAL3309468.1"/>
    <property type="molecule type" value="Genomic_DNA"/>
</dbReference>
<dbReference type="Proteomes" id="UP001626550">
    <property type="component" value="Unassembled WGS sequence"/>
</dbReference>
<proteinExistence type="predicted"/>
<sequence length="87" mass="9755">MEIVLIKSQAKKVIFVMKEALTVTEKMLEDLQALAEKQDSATRTQLLMAQAECDQLRSQLQVSEVQVVSKTKGKNKSNNCVDLNNKC</sequence>
<organism evidence="1 2">
    <name type="scientific">Cichlidogyrus casuarinus</name>
    <dbReference type="NCBI Taxonomy" id="1844966"/>
    <lineage>
        <taxon>Eukaryota</taxon>
        <taxon>Metazoa</taxon>
        <taxon>Spiralia</taxon>
        <taxon>Lophotrochozoa</taxon>
        <taxon>Platyhelminthes</taxon>
        <taxon>Monogenea</taxon>
        <taxon>Monopisthocotylea</taxon>
        <taxon>Dactylogyridea</taxon>
        <taxon>Ancyrocephalidae</taxon>
        <taxon>Cichlidogyrus</taxon>
    </lineage>
</organism>
<name>A0ABD2PR17_9PLAT</name>
<accession>A0ABD2PR17</accession>
<keyword evidence="2" id="KW-1185">Reference proteome</keyword>
<gene>
    <name evidence="1" type="ORF">Ciccas_011986</name>
</gene>
<dbReference type="AlphaFoldDB" id="A0ABD2PR17"/>
<comment type="caution">
    <text evidence="1">The sequence shown here is derived from an EMBL/GenBank/DDBJ whole genome shotgun (WGS) entry which is preliminary data.</text>
</comment>
<reference evidence="1 2" key="1">
    <citation type="submission" date="2024-11" db="EMBL/GenBank/DDBJ databases">
        <title>Adaptive evolution of stress response genes in parasites aligns with host niche diversity.</title>
        <authorList>
            <person name="Hahn C."/>
            <person name="Resl P."/>
        </authorList>
    </citation>
    <scope>NUCLEOTIDE SEQUENCE [LARGE SCALE GENOMIC DNA]</scope>
    <source>
        <strain evidence="1">EGGRZ-B1_66</strain>
        <tissue evidence="1">Body</tissue>
    </source>
</reference>
<evidence type="ECO:0000313" key="2">
    <source>
        <dbReference type="Proteomes" id="UP001626550"/>
    </source>
</evidence>